<keyword evidence="2" id="KW-1185">Reference proteome</keyword>
<protein>
    <submittedName>
        <fullName evidence="1">Uncharacterized protein</fullName>
    </submittedName>
</protein>
<dbReference type="Proteomes" id="UP000505253">
    <property type="component" value="Segment"/>
</dbReference>
<organism evidence="1 2">
    <name type="scientific">Yersinia phage vB_YpM_22</name>
    <dbReference type="NCBI Taxonomy" id="2736197"/>
    <lineage>
        <taxon>Viruses</taxon>
        <taxon>Duplodnaviria</taxon>
        <taxon>Heunggongvirae</taxon>
        <taxon>Uroviricota</taxon>
        <taxon>Caudoviricetes</taxon>
        <taxon>Peduoviridae</taxon>
        <taxon>Peduovirus</taxon>
        <taxon>Peduovirus YPM22</taxon>
    </lineage>
</organism>
<proteinExistence type="predicted"/>
<dbReference type="EMBL" id="MT374855">
    <property type="protein sequence ID" value="QKE55517.1"/>
    <property type="molecule type" value="Genomic_DNA"/>
</dbReference>
<accession>A0A7D3UWZ1</accession>
<sequence length="78" mass="8866">MELFVISSKIPLCKRIKLVISLFKGVMTILCGYNWSLKFIPAEKAQVDGLSFDVYQDDVTSQDVLIVLVDNKRTMLPE</sequence>
<name>A0A7D3UWZ1_9CAUD</name>
<evidence type="ECO:0000313" key="1">
    <source>
        <dbReference type="EMBL" id="QKE55517.1"/>
    </source>
</evidence>
<reference evidence="1 2" key="1">
    <citation type="submission" date="2020-04" db="EMBL/GenBank/DDBJ databases">
        <authorList>
            <person name="Zhao X.Z."/>
        </authorList>
    </citation>
    <scope>NUCLEOTIDE SEQUENCE [LARGE SCALE GENOMIC DNA]</scope>
</reference>
<gene>
    <name evidence="1" type="ORF">vBYpM22_00032</name>
</gene>
<evidence type="ECO:0000313" key="2">
    <source>
        <dbReference type="Proteomes" id="UP000505253"/>
    </source>
</evidence>